<accession>A0AA41W085</accession>
<sequence length="585" mass="64964">MAETNSTENFGDQSLTSSNYENWKVYMQNFLSNLNLWGIVNGTESEPDAADKYNTWMMKNEMALNAIKTSCGPEMVPHLQGVTSAKQAWDKLASMKSPATSSAEEKGVSVETQQGDDAIPEAEDLVSGEPDYIRFRPLYKALIKGDWETAKEIIEDDQEALTAKITQAGETALHVAVLSAKLSTVKELIKLLPPEAFEEKSTPGNPAISFAASLGITEIAKLLVEKNEGVLRITNQYGQIPLVVSVLNAKEDMVRYLYSVTPEEELDPDTSKNGATFLTGAITAEMYDIALDALELYPELAISEDLFGKTAIAELARKSSAFPSGSRFEFWKKWLYSSIGVAFDGRHGFPKSGLSEELVSDVKSFPRVSSRRIQYPIGISEEMITDVELSPKMLTPRVRSSRLRSREEIQEIIYMSKRKASSGSRFGSWLQHLYSSCLCVVPGVKDIQKRKTKHVQVLILLEVVCSAIGRLTVDELKNGKVEDAIHLTATNGNIEVFMGLVDANPSLIYATSASKRTLYHQAVMSRQVNIFNFISSLGQREYRAVFRDESHNTLLHFAGLLPSPSQLDKISGAALQMQRELQWFQ</sequence>
<organism evidence="1 2">
    <name type="scientific">Papaver nudicaule</name>
    <name type="common">Iceland poppy</name>
    <dbReference type="NCBI Taxonomy" id="74823"/>
    <lineage>
        <taxon>Eukaryota</taxon>
        <taxon>Viridiplantae</taxon>
        <taxon>Streptophyta</taxon>
        <taxon>Embryophyta</taxon>
        <taxon>Tracheophyta</taxon>
        <taxon>Spermatophyta</taxon>
        <taxon>Magnoliopsida</taxon>
        <taxon>Ranunculales</taxon>
        <taxon>Papaveraceae</taxon>
        <taxon>Papaveroideae</taxon>
        <taxon>Papaver</taxon>
    </lineage>
</organism>
<dbReference type="Proteomes" id="UP001177140">
    <property type="component" value="Unassembled WGS sequence"/>
</dbReference>
<dbReference type="AlphaFoldDB" id="A0AA41W085"/>
<dbReference type="EMBL" id="JAJJMA010331660">
    <property type="protein sequence ID" value="MCL7050795.1"/>
    <property type="molecule type" value="Genomic_DNA"/>
</dbReference>
<evidence type="ECO:0008006" key="3">
    <source>
        <dbReference type="Google" id="ProtNLM"/>
    </source>
</evidence>
<protein>
    <recommendedName>
        <fullName evidence="3">DUF4219 domain-containing protein</fullName>
    </recommendedName>
</protein>
<gene>
    <name evidence="1" type="ORF">MKW94_003595</name>
</gene>
<dbReference type="PANTHER" id="PTHR24121">
    <property type="entry name" value="NO MECHANORECEPTOR POTENTIAL C, ISOFORM D-RELATED"/>
    <property type="match status" value="1"/>
</dbReference>
<comment type="caution">
    <text evidence="1">The sequence shown here is derived from an EMBL/GenBank/DDBJ whole genome shotgun (WGS) entry which is preliminary data.</text>
</comment>
<dbReference type="PANTHER" id="PTHR24121:SF21">
    <property type="entry name" value="ANKYRIN REPEAT FAMILY PROTEIN"/>
    <property type="match status" value="1"/>
</dbReference>
<name>A0AA41W085_PAPNU</name>
<evidence type="ECO:0000313" key="2">
    <source>
        <dbReference type="Proteomes" id="UP001177140"/>
    </source>
</evidence>
<proteinExistence type="predicted"/>
<dbReference type="Gene3D" id="1.25.40.20">
    <property type="entry name" value="Ankyrin repeat-containing domain"/>
    <property type="match status" value="1"/>
</dbReference>
<reference evidence="1" key="1">
    <citation type="submission" date="2022-03" db="EMBL/GenBank/DDBJ databases">
        <title>A functionally conserved STORR gene fusion in Papaver species that diverged 16.8 million years ago.</title>
        <authorList>
            <person name="Catania T."/>
        </authorList>
    </citation>
    <scope>NUCLEOTIDE SEQUENCE</scope>
    <source>
        <strain evidence="1">S-191538</strain>
    </source>
</reference>
<keyword evidence="2" id="KW-1185">Reference proteome</keyword>
<feature type="non-terminal residue" evidence="1">
    <location>
        <position position="1"/>
    </location>
</feature>
<evidence type="ECO:0000313" key="1">
    <source>
        <dbReference type="EMBL" id="MCL7050795.1"/>
    </source>
</evidence>
<dbReference type="InterPro" id="IPR036770">
    <property type="entry name" value="Ankyrin_rpt-contain_sf"/>
</dbReference>
<dbReference type="SUPFAM" id="SSF48403">
    <property type="entry name" value="Ankyrin repeat"/>
    <property type="match status" value="2"/>
</dbReference>
<dbReference type="Pfam" id="PF14223">
    <property type="entry name" value="Retrotran_gag_2"/>
    <property type="match status" value="1"/>
</dbReference>